<dbReference type="AlphaFoldDB" id="A0A4R3VD89"/>
<accession>A0A4R3VD89</accession>
<keyword evidence="2" id="KW-1185">Reference proteome</keyword>
<dbReference type="InterPro" id="IPR038695">
    <property type="entry name" value="Saro_0823-like_sf"/>
</dbReference>
<dbReference type="Gene3D" id="2.60.120.1140">
    <property type="entry name" value="Protein of unknown function DUF192"/>
    <property type="match status" value="1"/>
</dbReference>
<reference evidence="1 2" key="1">
    <citation type="submission" date="2019-03" db="EMBL/GenBank/DDBJ databases">
        <title>Genomic Encyclopedia of Type Strains, Phase IV (KMG-IV): sequencing the most valuable type-strain genomes for metagenomic binning, comparative biology and taxonomic classification.</title>
        <authorList>
            <person name="Goeker M."/>
        </authorList>
    </citation>
    <scope>NUCLEOTIDE SEQUENCE [LARGE SCALE GENOMIC DNA]</scope>
    <source>
        <strain evidence="1 2">DSM 100048</strain>
    </source>
</reference>
<comment type="caution">
    <text evidence="1">The sequence shown here is derived from an EMBL/GenBank/DDBJ whole genome shotgun (WGS) entry which is preliminary data.</text>
</comment>
<proteinExistence type="predicted"/>
<evidence type="ECO:0000313" key="1">
    <source>
        <dbReference type="EMBL" id="TCV01642.1"/>
    </source>
</evidence>
<evidence type="ECO:0008006" key="3">
    <source>
        <dbReference type="Google" id="ProtNLM"/>
    </source>
</evidence>
<dbReference type="Pfam" id="PF02643">
    <property type="entry name" value="DUF192"/>
    <property type="match status" value="1"/>
</dbReference>
<dbReference type="InterPro" id="IPR003795">
    <property type="entry name" value="DUF192"/>
</dbReference>
<gene>
    <name evidence="1" type="ORF">EV686_102355</name>
</gene>
<protein>
    <recommendedName>
        <fullName evidence="3">DUF192 domain-containing protein</fullName>
    </recommendedName>
</protein>
<evidence type="ECO:0000313" key="2">
    <source>
        <dbReference type="Proteomes" id="UP000294692"/>
    </source>
</evidence>
<organism evidence="1 2">
    <name type="scientific">Paracandidimonas soli</name>
    <dbReference type="NCBI Taxonomy" id="1917182"/>
    <lineage>
        <taxon>Bacteria</taxon>
        <taxon>Pseudomonadati</taxon>
        <taxon>Pseudomonadota</taxon>
        <taxon>Betaproteobacteria</taxon>
        <taxon>Burkholderiales</taxon>
        <taxon>Alcaligenaceae</taxon>
        <taxon>Paracandidimonas</taxon>
    </lineage>
</organism>
<name>A0A4R3VD89_9BURK</name>
<dbReference type="Proteomes" id="UP000294692">
    <property type="component" value="Unassembled WGS sequence"/>
</dbReference>
<dbReference type="PANTHER" id="PTHR37953">
    <property type="entry name" value="UPF0127 PROTEIN MJ1496"/>
    <property type="match status" value="1"/>
</dbReference>
<sequence>MTRQIPFPKPGQKSPGFLLFLLLVFLFLSQADRAHARQAMLLPTASLTLKQREIRVEVAATDASRNQGLMFRTSLPPDHGMLFAFDTPSRTCFWMKNTLIPLSIAFIDGTGRIINILDMQPHSLDNHCPESAMRYALEMPKGWFRDAGIEAGDKVEGLPAAN</sequence>
<dbReference type="OrthoDB" id="5526466at2"/>
<dbReference type="EMBL" id="SMBX01000002">
    <property type="protein sequence ID" value="TCV01642.1"/>
    <property type="molecule type" value="Genomic_DNA"/>
</dbReference>
<dbReference type="PANTHER" id="PTHR37953:SF1">
    <property type="entry name" value="UPF0127 PROTEIN MJ1496"/>
    <property type="match status" value="1"/>
</dbReference>